<dbReference type="Proteomes" id="UP000193010">
    <property type="component" value="Unassembled WGS sequence"/>
</dbReference>
<evidence type="ECO:0008006" key="4">
    <source>
        <dbReference type="Google" id="ProtNLM"/>
    </source>
</evidence>
<feature type="signal peptide" evidence="1">
    <location>
        <begin position="1"/>
        <end position="18"/>
    </location>
</feature>
<evidence type="ECO:0000256" key="1">
    <source>
        <dbReference type="SAM" id="SignalP"/>
    </source>
</evidence>
<protein>
    <recommendedName>
        <fullName evidence="4">Lipoprotein</fullName>
    </recommendedName>
</protein>
<evidence type="ECO:0000313" key="3">
    <source>
        <dbReference type="Proteomes" id="UP000193010"/>
    </source>
</evidence>
<dbReference type="OrthoDB" id="4738081at2"/>
<dbReference type="RefSeq" id="WP_085224410.1">
    <property type="nucleotide sequence ID" value="NZ_AP022576.1"/>
</dbReference>
<reference evidence="2 3" key="1">
    <citation type="submission" date="2016-01" db="EMBL/GenBank/DDBJ databases">
        <title>The new phylogeny of the genus Mycobacterium.</title>
        <authorList>
            <person name="Tarcisio F."/>
            <person name="Conor M."/>
            <person name="Antonella G."/>
            <person name="Elisabetta G."/>
            <person name="Giulia F.S."/>
            <person name="Sara T."/>
            <person name="Anna F."/>
            <person name="Clotilde B."/>
            <person name="Roberto B."/>
            <person name="Veronica D.S."/>
            <person name="Fabio R."/>
            <person name="Monica P."/>
            <person name="Olivier J."/>
            <person name="Enrico T."/>
            <person name="Nicola S."/>
        </authorList>
    </citation>
    <scope>NUCLEOTIDE SEQUENCE [LARGE SCALE GENOMIC DNA]</scope>
    <source>
        <strain evidence="2 3">DSM 44852</strain>
    </source>
</reference>
<comment type="caution">
    <text evidence="2">The sequence shown here is derived from an EMBL/GenBank/DDBJ whole genome shotgun (WGS) entry which is preliminary data.</text>
</comment>
<sequence length="85" mass="8697">MKNVLAAVGLLTAAVLTACGGSFGHSDSYNKGFNFADGNSLVQTQAGLMGSTTVCGSWATNQAQGLNQQEWIQGCVDALAKKKSG</sequence>
<dbReference type="PROSITE" id="PS51257">
    <property type="entry name" value="PROKAR_LIPOPROTEIN"/>
    <property type="match status" value="1"/>
</dbReference>
<proteinExistence type="predicted"/>
<dbReference type="EMBL" id="LQOV01000029">
    <property type="protein sequence ID" value="ORV49687.1"/>
    <property type="molecule type" value="Genomic_DNA"/>
</dbReference>
<accession>A0A1X1TYQ3</accession>
<organism evidence="2 3">
    <name type="scientific">Mycobacterium florentinum</name>
    <dbReference type="NCBI Taxonomy" id="292462"/>
    <lineage>
        <taxon>Bacteria</taxon>
        <taxon>Bacillati</taxon>
        <taxon>Actinomycetota</taxon>
        <taxon>Actinomycetes</taxon>
        <taxon>Mycobacteriales</taxon>
        <taxon>Mycobacteriaceae</taxon>
        <taxon>Mycobacterium</taxon>
        <taxon>Mycobacterium simiae complex</taxon>
    </lineage>
</organism>
<evidence type="ECO:0000313" key="2">
    <source>
        <dbReference type="EMBL" id="ORV49687.1"/>
    </source>
</evidence>
<name>A0A1X1TYQ3_MYCFL</name>
<dbReference type="AlphaFoldDB" id="A0A1X1TYQ3"/>
<gene>
    <name evidence="2" type="ORF">AWC05_00765</name>
</gene>
<feature type="chain" id="PRO_5038551745" description="Lipoprotein" evidence="1">
    <location>
        <begin position="19"/>
        <end position="85"/>
    </location>
</feature>
<keyword evidence="1" id="KW-0732">Signal</keyword>
<keyword evidence="3" id="KW-1185">Reference proteome</keyword>